<dbReference type="Pfam" id="PF07715">
    <property type="entry name" value="Plug"/>
    <property type="match status" value="1"/>
</dbReference>
<evidence type="ECO:0000256" key="1">
    <source>
        <dbReference type="ARBA" id="ARBA00004571"/>
    </source>
</evidence>
<dbReference type="EMBL" id="JAWXVI010000002">
    <property type="protein sequence ID" value="MDX6188577.1"/>
    <property type="molecule type" value="Genomic_DNA"/>
</dbReference>
<evidence type="ECO:0000256" key="3">
    <source>
        <dbReference type="ARBA" id="ARBA00022448"/>
    </source>
</evidence>
<dbReference type="PANTHER" id="PTHR30069:SF41">
    <property type="entry name" value="HEME_HEMOPEXIN UTILIZATION PROTEIN C"/>
    <property type="match status" value="1"/>
</dbReference>
<name>A0ABU4R7K9_9FLAO</name>
<comment type="caution">
    <text evidence="12">The sequence shown here is derived from an EMBL/GenBank/DDBJ whole genome shotgun (WGS) entry which is preliminary data.</text>
</comment>
<keyword evidence="4 8" id="KW-1134">Transmembrane beta strand</keyword>
<dbReference type="Gene3D" id="2.60.40.1120">
    <property type="entry name" value="Carboxypeptidase-like, regulatory domain"/>
    <property type="match status" value="1"/>
</dbReference>
<sequence>MKKLLKTIIGACFMTSFMIASAAENENEGGNEKDKGTLSGHITTSDGAPAGSVSVYINELKKHRITDGDGFYQFENLEEGEYTLHVSMLNYKIVTHKFQIKKNETTTLDLQLSVEAKKLKEVVVTGSKKTSGSIEIGKNEINRNRGTANGDVLNGIPGISVNNIRNEAGALDIGIRGLQGDGRVPIMVDGSLQSAQTFRGYMGSSDRTYIDMDLVKKIKVDKGSSTNPNAIGATGGFVEMETIDAEDVVSGNKKFGVYIKGNIFNNSQLPTIPKDEDDQVYYILQDNSKRDRINNGSATAAIAFKDKKFDALVAYNVHTQGNYFAGENGADRYGYDPIYYDTFDPENSDKYKKPVIQPGEEVVNTSYQSQSALAKLGWNIAPHHRVEFNYRYHKQKAGEVLAAYWYKNNNDKNFKDLPDDVESVPQWALGTAELNNYTVNYTFNPNDLVHLNVSVFANEANFFQRNGLIQTPGAGNGDQYLHRFTNDRKGALISNQTKFSGIPLTLQYGINTQIEKIVPKDVPEGRTGSSRNGKREEYSAFVAGDLVVNKFLFQANMRVHETKVSDYNADRDLKYDAKLNIGGKVVYTPIQQLNLFAKASNTYRNPSLYESTESIQTFSYNEKYPLRAEGTTTIELGFESNFDNLLLEDDHFNFGATVFQNNTRGYISAATMMPDYDFIFLNYDRFKLKGLELAIGYISRQFFLNASAILYRDAVVTSNILGAQDGTNPTNSLGFAWSLLPARIPPKQSFMAEIGGSTEDKKLTVGSRLRWHSLKENPKDWLEGTGASSVATTIPADYILDVYGMYRFNDNFIMNLNIGNVTDRYTYDVGTVITMPVPGRTIRLGMEVKF</sequence>
<gene>
    <name evidence="12" type="ORF">SGQ83_04375</name>
</gene>
<keyword evidence="13" id="KW-1185">Reference proteome</keyword>
<dbReference type="InterPro" id="IPR039426">
    <property type="entry name" value="TonB-dep_rcpt-like"/>
</dbReference>
<comment type="similarity">
    <text evidence="2 8">Belongs to the TonB-dependent receptor family.</text>
</comment>
<evidence type="ECO:0000259" key="11">
    <source>
        <dbReference type="Pfam" id="PF07715"/>
    </source>
</evidence>
<accession>A0ABU4R7K9</accession>
<protein>
    <submittedName>
        <fullName evidence="12">TonB-dependent receptor</fullName>
    </submittedName>
</protein>
<dbReference type="InterPro" id="IPR012910">
    <property type="entry name" value="Plug_dom"/>
</dbReference>
<keyword evidence="7 8" id="KW-0998">Cell outer membrane</keyword>
<dbReference type="PANTHER" id="PTHR30069">
    <property type="entry name" value="TONB-DEPENDENT OUTER MEMBRANE RECEPTOR"/>
    <property type="match status" value="1"/>
</dbReference>
<evidence type="ECO:0000256" key="8">
    <source>
        <dbReference type="PROSITE-ProRule" id="PRU01360"/>
    </source>
</evidence>
<reference evidence="12 13" key="1">
    <citation type="submission" date="2023-11" db="EMBL/GenBank/DDBJ databases">
        <title>Unpublished Manusciprt.</title>
        <authorList>
            <person name="Saticioglu I.B."/>
            <person name="Ay H."/>
            <person name="Ajmi N."/>
            <person name="Altun S."/>
            <person name="Duman M."/>
        </authorList>
    </citation>
    <scope>NUCLEOTIDE SEQUENCE [LARGE SCALE GENOMIC DNA]</scope>
    <source>
        <strain evidence="12 13">Fl-318</strain>
    </source>
</reference>
<dbReference type="RefSeq" id="WP_230004961.1">
    <property type="nucleotide sequence ID" value="NZ_CP087134.1"/>
</dbReference>
<keyword evidence="12" id="KW-0675">Receptor</keyword>
<evidence type="ECO:0000256" key="4">
    <source>
        <dbReference type="ARBA" id="ARBA00022452"/>
    </source>
</evidence>
<evidence type="ECO:0000256" key="5">
    <source>
        <dbReference type="ARBA" id="ARBA00022692"/>
    </source>
</evidence>
<keyword evidence="5 8" id="KW-0812">Transmembrane</keyword>
<dbReference type="Proteomes" id="UP001273350">
    <property type="component" value="Unassembled WGS sequence"/>
</dbReference>
<dbReference type="Gene3D" id="2.170.130.10">
    <property type="entry name" value="TonB-dependent receptor, plug domain"/>
    <property type="match status" value="1"/>
</dbReference>
<evidence type="ECO:0000256" key="2">
    <source>
        <dbReference type="ARBA" id="ARBA00009810"/>
    </source>
</evidence>
<feature type="signal peptide" evidence="10">
    <location>
        <begin position="1"/>
        <end position="22"/>
    </location>
</feature>
<dbReference type="InterPro" id="IPR036942">
    <property type="entry name" value="Beta-barrel_TonB_sf"/>
</dbReference>
<keyword evidence="3 8" id="KW-0813">Transport</keyword>
<feature type="region of interest" description="Disordered" evidence="9">
    <location>
        <begin position="25"/>
        <end position="45"/>
    </location>
</feature>
<organism evidence="12 13">
    <name type="scientific">Flavobacterium cupriresistens</name>
    <dbReference type="NCBI Taxonomy" id="2893885"/>
    <lineage>
        <taxon>Bacteria</taxon>
        <taxon>Pseudomonadati</taxon>
        <taxon>Bacteroidota</taxon>
        <taxon>Flavobacteriia</taxon>
        <taxon>Flavobacteriales</taxon>
        <taxon>Flavobacteriaceae</taxon>
        <taxon>Flavobacterium</taxon>
    </lineage>
</organism>
<dbReference type="SUPFAM" id="SSF49452">
    <property type="entry name" value="Starch-binding domain-like"/>
    <property type="match status" value="1"/>
</dbReference>
<comment type="subcellular location">
    <subcellularLocation>
        <location evidence="1 8">Cell outer membrane</location>
        <topology evidence="1 8">Multi-pass membrane protein</topology>
    </subcellularLocation>
</comment>
<feature type="chain" id="PRO_5046668367" evidence="10">
    <location>
        <begin position="23"/>
        <end position="850"/>
    </location>
</feature>
<evidence type="ECO:0000256" key="9">
    <source>
        <dbReference type="SAM" id="MobiDB-lite"/>
    </source>
</evidence>
<dbReference type="Pfam" id="PF13715">
    <property type="entry name" value="CarbopepD_reg_2"/>
    <property type="match status" value="1"/>
</dbReference>
<evidence type="ECO:0000313" key="13">
    <source>
        <dbReference type="Proteomes" id="UP001273350"/>
    </source>
</evidence>
<proteinExistence type="inferred from homology"/>
<keyword evidence="10" id="KW-0732">Signal</keyword>
<evidence type="ECO:0000256" key="6">
    <source>
        <dbReference type="ARBA" id="ARBA00023136"/>
    </source>
</evidence>
<feature type="domain" description="TonB-dependent receptor plug" evidence="11">
    <location>
        <begin position="129"/>
        <end position="236"/>
    </location>
</feature>
<keyword evidence="6 8" id="KW-0472">Membrane</keyword>
<dbReference type="InterPro" id="IPR037066">
    <property type="entry name" value="Plug_dom_sf"/>
</dbReference>
<evidence type="ECO:0000313" key="12">
    <source>
        <dbReference type="EMBL" id="MDX6188577.1"/>
    </source>
</evidence>
<evidence type="ECO:0000256" key="10">
    <source>
        <dbReference type="SAM" id="SignalP"/>
    </source>
</evidence>
<dbReference type="InterPro" id="IPR013784">
    <property type="entry name" value="Carb-bd-like_fold"/>
</dbReference>
<dbReference type="Gene3D" id="2.40.170.20">
    <property type="entry name" value="TonB-dependent receptor, beta-barrel domain"/>
    <property type="match status" value="1"/>
</dbReference>
<dbReference type="SUPFAM" id="SSF56935">
    <property type="entry name" value="Porins"/>
    <property type="match status" value="1"/>
</dbReference>
<dbReference type="PROSITE" id="PS52016">
    <property type="entry name" value="TONB_DEPENDENT_REC_3"/>
    <property type="match status" value="1"/>
</dbReference>
<evidence type="ECO:0000256" key="7">
    <source>
        <dbReference type="ARBA" id="ARBA00023237"/>
    </source>
</evidence>